<name>A0AAV4XK58_CAEEX</name>
<reference evidence="1 2" key="1">
    <citation type="submission" date="2021-06" db="EMBL/GenBank/DDBJ databases">
        <title>Caerostris extrusa draft genome.</title>
        <authorList>
            <person name="Kono N."/>
            <person name="Arakawa K."/>
        </authorList>
    </citation>
    <scope>NUCLEOTIDE SEQUENCE [LARGE SCALE GENOMIC DNA]</scope>
</reference>
<protein>
    <submittedName>
        <fullName evidence="1">Uncharacterized protein</fullName>
    </submittedName>
</protein>
<dbReference type="EMBL" id="BPLR01017925">
    <property type="protein sequence ID" value="GIY95527.1"/>
    <property type="molecule type" value="Genomic_DNA"/>
</dbReference>
<dbReference type="Proteomes" id="UP001054945">
    <property type="component" value="Unassembled WGS sequence"/>
</dbReference>
<sequence length="81" mass="9507">MKVYNKHKNTLAVYSVGDQIAMQRPQFGLKLRPKLLALMKLLLCSRITYLMSERLTPNLNAWLNEPNINLLRRCRHLQTVD</sequence>
<gene>
    <name evidence="1" type="ORF">CEXT_401031</name>
</gene>
<evidence type="ECO:0000313" key="1">
    <source>
        <dbReference type="EMBL" id="GIY95527.1"/>
    </source>
</evidence>
<proteinExistence type="predicted"/>
<comment type="caution">
    <text evidence="1">The sequence shown here is derived from an EMBL/GenBank/DDBJ whole genome shotgun (WGS) entry which is preliminary data.</text>
</comment>
<keyword evidence="2" id="KW-1185">Reference proteome</keyword>
<evidence type="ECO:0000313" key="2">
    <source>
        <dbReference type="Proteomes" id="UP001054945"/>
    </source>
</evidence>
<organism evidence="1 2">
    <name type="scientific">Caerostris extrusa</name>
    <name type="common">Bark spider</name>
    <name type="synonym">Caerostris bankana</name>
    <dbReference type="NCBI Taxonomy" id="172846"/>
    <lineage>
        <taxon>Eukaryota</taxon>
        <taxon>Metazoa</taxon>
        <taxon>Ecdysozoa</taxon>
        <taxon>Arthropoda</taxon>
        <taxon>Chelicerata</taxon>
        <taxon>Arachnida</taxon>
        <taxon>Araneae</taxon>
        <taxon>Araneomorphae</taxon>
        <taxon>Entelegynae</taxon>
        <taxon>Araneoidea</taxon>
        <taxon>Araneidae</taxon>
        <taxon>Caerostris</taxon>
    </lineage>
</organism>
<accession>A0AAV4XK58</accession>
<dbReference type="AlphaFoldDB" id="A0AAV4XK58"/>